<dbReference type="PANTHER" id="PTHR46082:SF6">
    <property type="entry name" value="AAA+ ATPASE DOMAIN-CONTAINING PROTEIN-RELATED"/>
    <property type="match status" value="1"/>
</dbReference>
<evidence type="ECO:0000313" key="3">
    <source>
        <dbReference type="Proteomes" id="UP000008782"/>
    </source>
</evidence>
<dbReference type="GO" id="GO:0009116">
    <property type="term" value="P:nucleoside metabolic process"/>
    <property type="evidence" value="ECO:0007669"/>
    <property type="project" value="InterPro"/>
</dbReference>
<dbReference type="PANTHER" id="PTHR46082">
    <property type="entry name" value="ATP/GTP-BINDING PROTEIN-RELATED"/>
    <property type="match status" value="1"/>
</dbReference>
<proteinExistence type="predicted"/>
<name>E3QAU3_COLGM</name>
<dbReference type="Gene3D" id="3.40.50.1580">
    <property type="entry name" value="Nucleoside phosphorylase domain"/>
    <property type="match status" value="1"/>
</dbReference>
<feature type="domain" description="Nucleoside phosphorylase" evidence="1">
    <location>
        <begin position="14"/>
        <end position="131"/>
    </location>
</feature>
<dbReference type="GO" id="GO:0003824">
    <property type="term" value="F:catalytic activity"/>
    <property type="evidence" value="ECO:0007669"/>
    <property type="project" value="InterPro"/>
</dbReference>
<dbReference type="HOGENOM" id="CLU_000288_34_22_1"/>
<keyword evidence="3" id="KW-1185">Reference proteome</keyword>
<sequence length="344" mass="37571">MTGRARARQREDFRIAIICALPLEYDAVTFAFDEIWGDDDGRPANAPGDSTPYTTGRMGSHNVVLLLLPGMGKVNATGAAARLQSSYNGIKLAILCGICGGVPSPGTKDELFLGDVVISKSVLQCDLGRKYPDKFVLKDTIEESLGRPSREVRTLIAFLETRLGRSRLQHRASQVLEQVQQKAHKEYQDLYRRPDAAYDRLFEPDYLHRHQNSSPCGCSEAGACNVALSASCEALQCDTSRLVSRSRLEARQMPGAGDAVASQELRFVVGRVGSADTVMKAGLDRDRIAKEHGLVAFEMEGAGVWDEFPCVVVKSVCDYADSHKNKRWQDFAAAAAASMAKALL</sequence>
<dbReference type="OrthoDB" id="20872at2759"/>
<dbReference type="InterPro" id="IPR035994">
    <property type="entry name" value="Nucleoside_phosphorylase_sf"/>
</dbReference>
<dbReference type="Proteomes" id="UP000008782">
    <property type="component" value="Unassembled WGS sequence"/>
</dbReference>
<dbReference type="AlphaFoldDB" id="E3QAU3"/>
<dbReference type="SUPFAM" id="SSF53167">
    <property type="entry name" value="Purine and uridine phosphorylases"/>
    <property type="match status" value="1"/>
</dbReference>
<protein>
    <submittedName>
        <fullName evidence="2">Phosphorylase superfamily protein</fullName>
    </submittedName>
</protein>
<dbReference type="InterPro" id="IPR053137">
    <property type="entry name" value="NLR-like"/>
</dbReference>
<reference evidence="3" key="1">
    <citation type="journal article" date="2012" name="Nat. Genet.">
        <title>Lifestyle transitions in plant pathogenic Colletotrichum fungi deciphered by genome and transcriptome analyses.</title>
        <authorList>
            <person name="O'Connell R.J."/>
            <person name="Thon M.R."/>
            <person name="Hacquard S."/>
            <person name="Amyotte S.G."/>
            <person name="Kleemann J."/>
            <person name="Torres M.F."/>
            <person name="Damm U."/>
            <person name="Buiate E.A."/>
            <person name="Epstein L."/>
            <person name="Alkan N."/>
            <person name="Altmueller J."/>
            <person name="Alvarado-Balderrama L."/>
            <person name="Bauser C.A."/>
            <person name="Becker C."/>
            <person name="Birren B.W."/>
            <person name="Chen Z."/>
            <person name="Choi J."/>
            <person name="Crouch J.A."/>
            <person name="Duvick J.P."/>
            <person name="Farman M.A."/>
            <person name="Gan P."/>
            <person name="Heiman D."/>
            <person name="Henrissat B."/>
            <person name="Howard R.J."/>
            <person name="Kabbage M."/>
            <person name="Koch C."/>
            <person name="Kracher B."/>
            <person name="Kubo Y."/>
            <person name="Law A.D."/>
            <person name="Lebrun M.-H."/>
            <person name="Lee Y.-H."/>
            <person name="Miyara I."/>
            <person name="Moore N."/>
            <person name="Neumann U."/>
            <person name="Nordstroem K."/>
            <person name="Panaccione D.G."/>
            <person name="Panstruga R."/>
            <person name="Place M."/>
            <person name="Proctor R.H."/>
            <person name="Prusky D."/>
            <person name="Rech G."/>
            <person name="Reinhardt R."/>
            <person name="Rollins J.A."/>
            <person name="Rounsley S."/>
            <person name="Schardl C.L."/>
            <person name="Schwartz D.C."/>
            <person name="Shenoy N."/>
            <person name="Shirasu K."/>
            <person name="Sikhakolli U.R."/>
            <person name="Stueber K."/>
            <person name="Sukno S.A."/>
            <person name="Sweigard J.A."/>
            <person name="Takano Y."/>
            <person name="Takahara H."/>
            <person name="Trail F."/>
            <person name="van der Does H.C."/>
            <person name="Voll L.M."/>
            <person name="Will I."/>
            <person name="Young S."/>
            <person name="Zeng Q."/>
            <person name="Zhang J."/>
            <person name="Zhou S."/>
            <person name="Dickman M.B."/>
            <person name="Schulze-Lefert P."/>
            <person name="Ver Loren van Themaat E."/>
            <person name="Ma L.-J."/>
            <person name="Vaillancourt L.J."/>
        </authorList>
    </citation>
    <scope>NUCLEOTIDE SEQUENCE [LARGE SCALE GENOMIC DNA]</scope>
    <source>
        <strain evidence="3">M1.001 / M2 / FGSC 10212</strain>
    </source>
</reference>
<evidence type="ECO:0000313" key="2">
    <source>
        <dbReference type="EMBL" id="EFQ27981.1"/>
    </source>
</evidence>
<dbReference type="STRING" id="645133.E3QAU3"/>
<dbReference type="GeneID" id="24408490"/>
<dbReference type="Pfam" id="PF01048">
    <property type="entry name" value="PNP_UDP_1"/>
    <property type="match status" value="1"/>
</dbReference>
<dbReference type="RefSeq" id="XP_008092001.1">
    <property type="nucleotide sequence ID" value="XM_008093810.1"/>
</dbReference>
<dbReference type="InterPro" id="IPR000845">
    <property type="entry name" value="Nucleoside_phosphorylase_d"/>
</dbReference>
<gene>
    <name evidence="2" type="ORF">GLRG_03125</name>
</gene>
<dbReference type="VEuPathDB" id="FungiDB:GLRG_03125"/>
<dbReference type="eggNOG" id="ENOG502R7S0">
    <property type="taxonomic scope" value="Eukaryota"/>
</dbReference>
<evidence type="ECO:0000259" key="1">
    <source>
        <dbReference type="Pfam" id="PF01048"/>
    </source>
</evidence>
<dbReference type="EMBL" id="GG697339">
    <property type="protein sequence ID" value="EFQ27981.1"/>
    <property type="molecule type" value="Genomic_DNA"/>
</dbReference>
<accession>E3QAU3</accession>
<organism evidence="3">
    <name type="scientific">Colletotrichum graminicola (strain M1.001 / M2 / FGSC 10212)</name>
    <name type="common">Maize anthracnose fungus</name>
    <name type="synonym">Glomerella graminicola</name>
    <dbReference type="NCBI Taxonomy" id="645133"/>
    <lineage>
        <taxon>Eukaryota</taxon>
        <taxon>Fungi</taxon>
        <taxon>Dikarya</taxon>
        <taxon>Ascomycota</taxon>
        <taxon>Pezizomycotina</taxon>
        <taxon>Sordariomycetes</taxon>
        <taxon>Hypocreomycetidae</taxon>
        <taxon>Glomerellales</taxon>
        <taxon>Glomerellaceae</taxon>
        <taxon>Colletotrichum</taxon>
        <taxon>Colletotrichum graminicola species complex</taxon>
    </lineage>
</organism>